<dbReference type="PANTHER" id="PTHR37293:SF6">
    <property type="entry name" value="DNA REPLICATION PROTEIN DNAD"/>
    <property type="match status" value="1"/>
</dbReference>
<sequence>MSYQPAYIQGLLDGFLKGTVSVPYFLLQHYAKLNLNETEMLLILQLYAFQDKENKDFPTPDEIKARMHAPLELVIKSLQRLIKEQYIQIDDGVDPLTGVQYEKYNLRPLFERMARLYADHAQGDHASAVSHTETGDRGNETVQRVDSIYKIFEQEFGRPLSPMELETISQWLDRDSYSEPLILAALKEAVFSGKVHFRYIDRILLEWSRNRITTPEQAKEYVQKFRGR</sequence>
<dbReference type="SUPFAM" id="SSF158499">
    <property type="entry name" value="DnaD domain-like"/>
    <property type="match status" value="1"/>
</dbReference>
<dbReference type="Proteomes" id="UP001596250">
    <property type="component" value="Unassembled WGS sequence"/>
</dbReference>
<dbReference type="InterPro" id="IPR036388">
    <property type="entry name" value="WH-like_DNA-bd_sf"/>
</dbReference>
<protein>
    <submittedName>
        <fullName evidence="4">DnaD domain protein</fullName>
    </submittedName>
</protein>
<comment type="caution">
    <text evidence="4">The sequence shown here is derived from an EMBL/GenBank/DDBJ whole genome shotgun (WGS) entry which is preliminary data.</text>
</comment>
<proteinExistence type="inferred from homology"/>
<comment type="similarity">
    <text evidence="1">Belongs to the DnaB/DnaD family.</text>
</comment>
<dbReference type="InterPro" id="IPR006343">
    <property type="entry name" value="DnaB/C_C"/>
</dbReference>
<evidence type="ECO:0000256" key="1">
    <source>
        <dbReference type="ARBA" id="ARBA00093462"/>
    </source>
</evidence>
<dbReference type="RefSeq" id="WP_379893387.1">
    <property type="nucleotide sequence ID" value="NZ_CBCSCT010000004.1"/>
</dbReference>
<dbReference type="Gene3D" id="1.10.10.10">
    <property type="entry name" value="Winged helix-like DNA-binding domain superfamily/Winged helix DNA-binding domain"/>
    <property type="match status" value="1"/>
</dbReference>
<feature type="domain" description="DnaB/C C-terminal" evidence="2">
    <location>
        <begin position="149"/>
        <end position="221"/>
    </location>
</feature>
<accession>A0ABW1IM05</accession>
<evidence type="ECO:0000259" key="2">
    <source>
        <dbReference type="Pfam" id="PF07261"/>
    </source>
</evidence>
<reference evidence="5" key="1">
    <citation type="journal article" date="2019" name="Int. J. Syst. Evol. Microbiol.">
        <title>The Global Catalogue of Microorganisms (GCM) 10K type strain sequencing project: providing services to taxonomists for standard genome sequencing and annotation.</title>
        <authorList>
            <consortium name="The Broad Institute Genomics Platform"/>
            <consortium name="The Broad Institute Genome Sequencing Center for Infectious Disease"/>
            <person name="Wu L."/>
            <person name="Ma J."/>
        </authorList>
    </citation>
    <scope>NUCLEOTIDE SEQUENCE [LARGE SCALE GENOMIC DNA]</scope>
    <source>
        <strain evidence="5">CCM 8749</strain>
    </source>
</reference>
<feature type="domain" description="DnaD N-terminal" evidence="3">
    <location>
        <begin position="22"/>
        <end position="119"/>
    </location>
</feature>
<evidence type="ECO:0000313" key="4">
    <source>
        <dbReference type="EMBL" id="MFC5986065.1"/>
    </source>
</evidence>
<dbReference type="NCBIfam" id="TIGR01446">
    <property type="entry name" value="DnaD_dom"/>
    <property type="match status" value="1"/>
</dbReference>
<dbReference type="Pfam" id="PF07261">
    <property type="entry name" value="DnaB_2"/>
    <property type="match status" value="1"/>
</dbReference>
<dbReference type="InterPro" id="IPR053162">
    <property type="entry name" value="DnaD"/>
</dbReference>
<evidence type="ECO:0000259" key="3">
    <source>
        <dbReference type="Pfam" id="PF21984"/>
    </source>
</evidence>
<dbReference type="InterPro" id="IPR034829">
    <property type="entry name" value="DnaD-like_sf"/>
</dbReference>
<keyword evidence="5" id="KW-1185">Reference proteome</keyword>
<dbReference type="EMBL" id="JBHSQV010000035">
    <property type="protein sequence ID" value="MFC5986065.1"/>
    <property type="molecule type" value="Genomic_DNA"/>
</dbReference>
<organism evidence="4 5">
    <name type="scientific">Marinicrinis lubricantis</name>
    <dbReference type="NCBI Taxonomy" id="2086470"/>
    <lineage>
        <taxon>Bacteria</taxon>
        <taxon>Bacillati</taxon>
        <taxon>Bacillota</taxon>
        <taxon>Bacilli</taxon>
        <taxon>Bacillales</taxon>
        <taxon>Paenibacillaceae</taxon>
    </lineage>
</organism>
<dbReference type="Gene3D" id="1.10.10.630">
    <property type="entry name" value="DnaD domain-like"/>
    <property type="match status" value="1"/>
</dbReference>
<dbReference type="InterPro" id="IPR053843">
    <property type="entry name" value="DnaD_N"/>
</dbReference>
<dbReference type="PANTHER" id="PTHR37293">
    <property type="entry name" value="PHAGE REPLICATION PROTEIN-RELATED"/>
    <property type="match status" value="1"/>
</dbReference>
<name>A0ABW1IM05_9BACL</name>
<gene>
    <name evidence="4" type="ORF">ACFPXP_06425</name>
</gene>
<dbReference type="Pfam" id="PF21984">
    <property type="entry name" value="DnaD_N"/>
    <property type="match status" value="1"/>
</dbReference>
<evidence type="ECO:0000313" key="5">
    <source>
        <dbReference type="Proteomes" id="UP001596250"/>
    </source>
</evidence>